<keyword evidence="2" id="KW-0479">Metal-binding</keyword>
<dbReference type="SUPFAM" id="SSF57701">
    <property type="entry name" value="Zn2/Cys6 DNA-binding domain"/>
    <property type="match status" value="1"/>
</dbReference>
<dbReference type="GO" id="GO:0005634">
    <property type="term" value="C:nucleus"/>
    <property type="evidence" value="ECO:0007669"/>
    <property type="project" value="UniProtKB-SubCell"/>
</dbReference>
<dbReference type="Gene3D" id="4.10.240.10">
    <property type="entry name" value="Zn(2)-C6 fungal-type DNA-binding domain"/>
    <property type="match status" value="1"/>
</dbReference>
<dbReference type="GO" id="GO:0000981">
    <property type="term" value="F:DNA-binding transcription factor activity, RNA polymerase II-specific"/>
    <property type="evidence" value="ECO:0007669"/>
    <property type="project" value="InterPro"/>
</dbReference>
<sequence length="714" mass="80713">MSTPAGPSPTDMQHHAPSNSKPHRVLACVLCQQRKIRCDRTFPCANCKKQNARCVPATQTRPRRKRFPERELLDRLRRYEALLRENRVKFEPLHGQEFQDGEGIGDVDNGTGDDSGGESEKLGLRSPSGSLKSENVTEARSIWHAISQESPSTPGKDTPIANAIESSVKNAWDQLMDGDNILLGMNRNPVDLSTFHPDPVAAFKMWQIYIDQVEPLMKVTHVPSLQPRFIAAVGNVGGIKPALEALMFGIYTMAIVGLKPATCKEIFGAERDDLLTKYQFGCQQALMNAGYLRSTDRECLTALLMHLMSLRPGTNPRSCTAMLGVAIRLAQCLGMHRESMLARCTPFEAEMRRRLWWCLMLYDERMGEKADHKDPVLAPTWDCRIPLSCNDSDLWPEMKEPPSPSRSRTTESLFVVIRSELGDHMRNSSWYLDFSNPCLKPLAKELPDNGSLDALYHRLDREYLRHCDMDNRIQFFTVYLAKLYILRSRLFEHFAAFLNRNGQQSEAERDQGLQRALDYLDCDTLITTSPLCSGYLWYMQSYFPFPAYMHTIQDLRRRPLSHLAERAWDVMHANYQSRLKAYAHYIPDKKMNTPLFIMFSRTVLTAWEALQKASGDPASLPTPKIVTEIVARQLAAMPVGPSSDSSTFGDAQGISTTIATLTPGAPNQNTSPPFAMAAGPQHYMANYDAMPYQSMVAPDSFTYDITQFDWFLQP</sequence>
<dbReference type="CDD" id="cd12148">
    <property type="entry name" value="fungal_TF_MHR"/>
    <property type="match status" value="1"/>
</dbReference>
<evidence type="ECO:0000256" key="2">
    <source>
        <dbReference type="ARBA" id="ARBA00022723"/>
    </source>
</evidence>
<reference evidence="6" key="1">
    <citation type="submission" date="2022-10" db="EMBL/GenBank/DDBJ databases">
        <title>Determination and structural analysis of whole genome sequence of Sarocladium strictum F4-1.</title>
        <authorList>
            <person name="Hu L."/>
            <person name="Jiang Y."/>
        </authorList>
    </citation>
    <scope>NUCLEOTIDE SEQUENCE</scope>
    <source>
        <strain evidence="6">F4-1</strain>
    </source>
</reference>
<dbReference type="InterPro" id="IPR007219">
    <property type="entry name" value="XnlR_reg_dom"/>
</dbReference>
<gene>
    <name evidence="6" type="ORF">NLU13_3707</name>
</gene>
<evidence type="ECO:0000256" key="4">
    <source>
        <dbReference type="SAM" id="MobiDB-lite"/>
    </source>
</evidence>
<dbReference type="AlphaFoldDB" id="A0AA39GNA5"/>
<dbReference type="SMART" id="SM00066">
    <property type="entry name" value="GAL4"/>
    <property type="match status" value="1"/>
</dbReference>
<dbReference type="PANTHER" id="PTHR31001:SF45">
    <property type="entry name" value="ZN(II)2CYS6 TRANSCRIPTION FACTOR (EUROFUNG)"/>
    <property type="match status" value="1"/>
</dbReference>
<feature type="region of interest" description="Disordered" evidence="4">
    <location>
        <begin position="93"/>
        <end position="135"/>
    </location>
</feature>
<dbReference type="PROSITE" id="PS50048">
    <property type="entry name" value="ZN2_CY6_FUNGAL_2"/>
    <property type="match status" value="1"/>
</dbReference>
<evidence type="ECO:0000313" key="6">
    <source>
        <dbReference type="EMBL" id="KAK0390134.1"/>
    </source>
</evidence>
<dbReference type="InterPro" id="IPR050613">
    <property type="entry name" value="Sec_Metabolite_Reg"/>
</dbReference>
<dbReference type="EMBL" id="JAPDFR010000002">
    <property type="protein sequence ID" value="KAK0390134.1"/>
    <property type="molecule type" value="Genomic_DNA"/>
</dbReference>
<dbReference type="GO" id="GO:0003677">
    <property type="term" value="F:DNA binding"/>
    <property type="evidence" value="ECO:0007669"/>
    <property type="project" value="InterPro"/>
</dbReference>
<feature type="region of interest" description="Disordered" evidence="4">
    <location>
        <begin position="1"/>
        <end position="20"/>
    </location>
</feature>
<dbReference type="InterPro" id="IPR001138">
    <property type="entry name" value="Zn2Cys6_DnaBD"/>
</dbReference>
<keyword evidence="3" id="KW-0539">Nucleus</keyword>
<dbReference type="GO" id="GO:0006351">
    <property type="term" value="P:DNA-templated transcription"/>
    <property type="evidence" value="ECO:0007669"/>
    <property type="project" value="InterPro"/>
</dbReference>
<evidence type="ECO:0000256" key="1">
    <source>
        <dbReference type="ARBA" id="ARBA00004123"/>
    </source>
</evidence>
<dbReference type="Pfam" id="PF00172">
    <property type="entry name" value="Zn_clus"/>
    <property type="match status" value="1"/>
</dbReference>
<organism evidence="6 7">
    <name type="scientific">Sarocladium strictum</name>
    <name type="common">Black bundle disease fungus</name>
    <name type="synonym">Acremonium strictum</name>
    <dbReference type="NCBI Taxonomy" id="5046"/>
    <lineage>
        <taxon>Eukaryota</taxon>
        <taxon>Fungi</taxon>
        <taxon>Dikarya</taxon>
        <taxon>Ascomycota</taxon>
        <taxon>Pezizomycotina</taxon>
        <taxon>Sordariomycetes</taxon>
        <taxon>Hypocreomycetidae</taxon>
        <taxon>Hypocreales</taxon>
        <taxon>Sarocladiaceae</taxon>
        <taxon>Sarocladium</taxon>
    </lineage>
</organism>
<protein>
    <recommendedName>
        <fullName evidence="5">Zn(2)-C6 fungal-type domain-containing protein</fullName>
    </recommendedName>
</protein>
<dbReference type="Pfam" id="PF04082">
    <property type="entry name" value="Fungal_trans"/>
    <property type="match status" value="1"/>
</dbReference>
<evidence type="ECO:0000256" key="3">
    <source>
        <dbReference type="ARBA" id="ARBA00023242"/>
    </source>
</evidence>
<dbReference type="GO" id="GO:0008270">
    <property type="term" value="F:zinc ion binding"/>
    <property type="evidence" value="ECO:0007669"/>
    <property type="project" value="InterPro"/>
</dbReference>
<feature type="domain" description="Zn(2)-C6 fungal-type" evidence="5">
    <location>
        <begin position="27"/>
        <end position="55"/>
    </location>
</feature>
<dbReference type="Proteomes" id="UP001175261">
    <property type="component" value="Unassembled WGS sequence"/>
</dbReference>
<dbReference type="SMART" id="SM00906">
    <property type="entry name" value="Fungal_trans"/>
    <property type="match status" value="1"/>
</dbReference>
<evidence type="ECO:0000259" key="5">
    <source>
        <dbReference type="PROSITE" id="PS50048"/>
    </source>
</evidence>
<keyword evidence="7" id="KW-1185">Reference proteome</keyword>
<evidence type="ECO:0000313" key="7">
    <source>
        <dbReference type="Proteomes" id="UP001175261"/>
    </source>
</evidence>
<dbReference type="CDD" id="cd00067">
    <property type="entry name" value="GAL4"/>
    <property type="match status" value="1"/>
</dbReference>
<proteinExistence type="predicted"/>
<dbReference type="InterPro" id="IPR036864">
    <property type="entry name" value="Zn2-C6_fun-type_DNA-bd_sf"/>
</dbReference>
<comment type="subcellular location">
    <subcellularLocation>
        <location evidence="1">Nucleus</location>
    </subcellularLocation>
</comment>
<name>A0AA39GNA5_SARSR</name>
<dbReference type="PANTHER" id="PTHR31001">
    <property type="entry name" value="UNCHARACTERIZED TRANSCRIPTIONAL REGULATORY PROTEIN"/>
    <property type="match status" value="1"/>
</dbReference>
<accession>A0AA39GNA5</accession>
<comment type="caution">
    <text evidence="6">The sequence shown here is derived from an EMBL/GenBank/DDBJ whole genome shotgun (WGS) entry which is preliminary data.</text>
</comment>